<evidence type="ECO:0000259" key="1">
    <source>
        <dbReference type="Pfam" id="PF05225"/>
    </source>
</evidence>
<reference evidence="3" key="3">
    <citation type="submission" date="2015-06" db="UniProtKB">
        <authorList>
            <consortium name="EnsemblMetazoa"/>
        </authorList>
    </citation>
    <scope>IDENTIFICATION</scope>
</reference>
<evidence type="ECO:0000313" key="3">
    <source>
        <dbReference type="EnsemblMetazoa" id="HelroP191198"/>
    </source>
</evidence>
<dbReference type="InParanoid" id="T1FSQ6"/>
<dbReference type="AlphaFoldDB" id="T1FSQ6"/>
<dbReference type="EnsemblMetazoa" id="HelroT191198">
    <property type="protein sequence ID" value="HelroP191198"/>
    <property type="gene ID" value="HelroG191198"/>
</dbReference>
<keyword evidence="4" id="KW-1185">Reference proteome</keyword>
<evidence type="ECO:0000313" key="4">
    <source>
        <dbReference type="Proteomes" id="UP000015101"/>
    </source>
</evidence>
<dbReference type="CTD" id="20211853"/>
<name>T1FSQ6_HELRO</name>
<dbReference type="OrthoDB" id="6145086at2759"/>
<dbReference type="EMBL" id="KB096275">
    <property type="protein sequence ID" value="ESO06791.1"/>
    <property type="molecule type" value="Genomic_DNA"/>
</dbReference>
<proteinExistence type="predicted"/>
<evidence type="ECO:0000313" key="2">
    <source>
        <dbReference type="EMBL" id="ESO06791.1"/>
    </source>
</evidence>
<feature type="domain" description="HTH psq-type" evidence="1">
    <location>
        <begin position="15"/>
        <end position="52"/>
    </location>
</feature>
<accession>T1FSQ6</accession>
<dbReference type="Gene3D" id="1.10.10.60">
    <property type="entry name" value="Homeodomain-like"/>
    <property type="match status" value="1"/>
</dbReference>
<dbReference type="GO" id="GO:0003677">
    <property type="term" value="F:DNA binding"/>
    <property type="evidence" value="ECO:0007669"/>
    <property type="project" value="InterPro"/>
</dbReference>
<dbReference type="RefSeq" id="XP_009014887.1">
    <property type="nucleotide sequence ID" value="XM_009016639.1"/>
</dbReference>
<protein>
    <recommendedName>
        <fullName evidence="1">HTH psq-type domain-containing protein</fullName>
    </recommendedName>
</protein>
<reference evidence="2 4" key="2">
    <citation type="journal article" date="2013" name="Nature">
        <title>Insights into bilaterian evolution from three spiralian genomes.</title>
        <authorList>
            <person name="Simakov O."/>
            <person name="Marletaz F."/>
            <person name="Cho S.J."/>
            <person name="Edsinger-Gonzales E."/>
            <person name="Havlak P."/>
            <person name="Hellsten U."/>
            <person name="Kuo D.H."/>
            <person name="Larsson T."/>
            <person name="Lv J."/>
            <person name="Arendt D."/>
            <person name="Savage R."/>
            <person name="Osoegawa K."/>
            <person name="de Jong P."/>
            <person name="Grimwood J."/>
            <person name="Chapman J.A."/>
            <person name="Shapiro H."/>
            <person name="Aerts A."/>
            <person name="Otillar R.P."/>
            <person name="Terry A.Y."/>
            <person name="Boore J.L."/>
            <person name="Grigoriev I.V."/>
            <person name="Lindberg D.R."/>
            <person name="Seaver E.C."/>
            <person name="Weisblat D.A."/>
            <person name="Putnam N.H."/>
            <person name="Rokhsar D.S."/>
        </authorList>
    </citation>
    <scope>NUCLEOTIDE SEQUENCE</scope>
</reference>
<dbReference type="HOGENOM" id="CLU_1505071_0_0_1"/>
<dbReference type="Proteomes" id="UP000015101">
    <property type="component" value="Unassembled WGS sequence"/>
</dbReference>
<gene>
    <name evidence="3" type="primary">20211853</name>
    <name evidence="2" type="ORF">HELRODRAFT_191198</name>
</gene>
<dbReference type="InterPro" id="IPR009057">
    <property type="entry name" value="Homeodomain-like_sf"/>
</dbReference>
<sequence length="179" mass="20570">MRSRALNAKKGGWNEENMSQALDDVLNCKMSERKASQVYNIKRSTLKRKIKEIKEKPGLSSSDVTKPYQNVSTKIFTDSEEKCLVDYCVASSKMGFGLSRIKLRQLAYEYAIKLGKTLPHSRSGSQSPWEINKQAGVDWLKYFLARNVDTPVKEELRVQQTREEIKKTSHHEQKEIATK</sequence>
<organism evidence="3 4">
    <name type="scientific">Helobdella robusta</name>
    <name type="common">Californian leech</name>
    <dbReference type="NCBI Taxonomy" id="6412"/>
    <lineage>
        <taxon>Eukaryota</taxon>
        <taxon>Metazoa</taxon>
        <taxon>Spiralia</taxon>
        <taxon>Lophotrochozoa</taxon>
        <taxon>Annelida</taxon>
        <taxon>Clitellata</taxon>
        <taxon>Hirudinea</taxon>
        <taxon>Rhynchobdellida</taxon>
        <taxon>Glossiphoniidae</taxon>
        <taxon>Helobdella</taxon>
    </lineage>
</organism>
<dbReference type="EMBL" id="AMQM01003687">
    <property type="status" value="NOT_ANNOTATED_CDS"/>
    <property type="molecule type" value="Genomic_DNA"/>
</dbReference>
<reference evidence="4" key="1">
    <citation type="submission" date="2012-12" db="EMBL/GenBank/DDBJ databases">
        <authorList>
            <person name="Hellsten U."/>
            <person name="Grimwood J."/>
            <person name="Chapman J.A."/>
            <person name="Shapiro H."/>
            <person name="Aerts A."/>
            <person name="Otillar R.P."/>
            <person name="Terry A.Y."/>
            <person name="Boore J.L."/>
            <person name="Simakov O."/>
            <person name="Marletaz F."/>
            <person name="Cho S.-J."/>
            <person name="Edsinger-Gonzales E."/>
            <person name="Havlak P."/>
            <person name="Kuo D.-H."/>
            <person name="Larsson T."/>
            <person name="Lv J."/>
            <person name="Arendt D."/>
            <person name="Savage R."/>
            <person name="Osoegawa K."/>
            <person name="de Jong P."/>
            <person name="Lindberg D.R."/>
            <person name="Seaver E.C."/>
            <person name="Weisblat D.A."/>
            <person name="Putnam N.H."/>
            <person name="Grigoriev I.V."/>
            <person name="Rokhsar D.S."/>
        </authorList>
    </citation>
    <scope>NUCLEOTIDE SEQUENCE</scope>
</reference>
<dbReference type="Pfam" id="PF05225">
    <property type="entry name" value="HTH_psq"/>
    <property type="match status" value="1"/>
</dbReference>
<dbReference type="GeneID" id="20211853"/>
<dbReference type="EMBL" id="AMQM01003688">
    <property type="status" value="NOT_ANNOTATED_CDS"/>
    <property type="molecule type" value="Genomic_DNA"/>
</dbReference>
<dbReference type="SUPFAM" id="SSF46689">
    <property type="entry name" value="Homeodomain-like"/>
    <property type="match status" value="1"/>
</dbReference>
<dbReference type="InterPro" id="IPR007889">
    <property type="entry name" value="HTH_Psq"/>
</dbReference>
<dbReference type="KEGG" id="hro:HELRODRAFT_191198"/>